<dbReference type="PANTHER" id="PTHR42885">
    <property type="entry name" value="HISTIDINOL-PHOSPHATE AMINOTRANSFERASE-RELATED"/>
    <property type="match status" value="1"/>
</dbReference>
<dbReference type="EMBL" id="LVYD01000049">
    <property type="protein sequence ID" value="OQP62631.1"/>
    <property type="molecule type" value="Genomic_DNA"/>
</dbReference>
<dbReference type="GO" id="GO:0008483">
    <property type="term" value="F:transaminase activity"/>
    <property type="evidence" value="ECO:0007669"/>
    <property type="project" value="UniProtKB-KW"/>
</dbReference>
<dbReference type="Proteomes" id="UP000192796">
    <property type="component" value="Unassembled WGS sequence"/>
</dbReference>
<evidence type="ECO:0000259" key="2">
    <source>
        <dbReference type="Pfam" id="PF00155"/>
    </source>
</evidence>
<dbReference type="InterPro" id="IPR004838">
    <property type="entry name" value="NHTrfase_class1_PyrdxlP-BS"/>
</dbReference>
<comment type="caution">
    <text evidence="3">The sequence shown here is derived from an EMBL/GenBank/DDBJ whole genome shotgun (WGS) entry which is preliminary data.</text>
</comment>
<gene>
    <name evidence="3" type="ORF">A3860_26840</name>
</gene>
<dbReference type="OrthoDB" id="9813612at2"/>
<dbReference type="Pfam" id="PF00155">
    <property type="entry name" value="Aminotran_1_2"/>
    <property type="match status" value="1"/>
</dbReference>
<dbReference type="AlphaFoldDB" id="A0A1V9FWA6"/>
<evidence type="ECO:0000313" key="4">
    <source>
        <dbReference type="Proteomes" id="UP000192796"/>
    </source>
</evidence>
<dbReference type="GO" id="GO:0030170">
    <property type="term" value="F:pyridoxal phosphate binding"/>
    <property type="evidence" value="ECO:0007669"/>
    <property type="project" value="InterPro"/>
</dbReference>
<dbReference type="InterPro" id="IPR004839">
    <property type="entry name" value="Aminotransferase_I/II_large"/>
</dbReference>
<organism evidence="3 4">
    <name type="scientific">Niastella vici</name>
    <dbReference type="NCBI Taxonomy" id="1703345"/>
    <lineage>
        <taxon>Bacteria</taxon>
        <taxon>Pseudomonadati</taxon>
        <taxon>Bacteroidota</taxon>
        <taxon>Chitinophagia</taxon>
        <taxon>Chitinophagales</taxon>
        <taxon>Chitinophagaceae</taxon>
        <taxon>Niastella</taxon>
    </lineage>
</organism>
<dbReference type="Gene3D" id="3.40.640.10">
    <property type="entry name" value="Type I PLP-dependent aspartate aminotransferase-like (Major domain)"/>
    <property type="match status" value="1"/>
</dbReference>
<dbReference type="InterPro" id="IPR015422">
    <property type="entry name" value="PyrdxlP-dep_Trfase_small"/>
</dbReference>
<comment type="cofactor">
    <cofactor evidence="1">
        <name>pyridoxal 5'-phosphate</name>
        <dbReference type="ChEBI" id="CHEBI:597326"/>
    </cofactor>
</comment>
<dbReference type="STRING" id="1703345.A3860_26840"/>
<dbReference type="PROSITE" id="PS00105">
    <property type="entry name" value="AA_TRANSFER_CLASS_1"/>
    <property type="match status" value="1"/>
</dbReference>
<dbReference type="InterPro" id="IPR015424">
    <property type="entry name" value="PyrdxlP-dep_Trfase"/>
</dbReference>
<dbReference type="Gene3D" id="3.90.1150.10">
    <property type="entry name" value="Aspartate Aminotransferase, domain 1"/>
    <property type="match status" value="1"/>
</dbReference>
<sequence length="339" mass="38355">MLQGHGDDAYRYQQKMRANFSTNVWYGREPAGLQEHIFAHWPVINQYPEVQAESLARKISRHHGLQASQLLITNGTTESIYLIAQAFGKSQTTIAIPAFAEYEDACRLHHHEVHFVQQCDVQAGLQTAPGLFFICNPNNPTGHVFTQLGELITTNPQTLFVIDEAFIEFTRNVPSLLTLINTCDNLIVMRSLTKAFSIPGLRLGYLAANAQMISTLLPCKMPWSVNALAIEAGHYIFDHYANAPLPLTELFREKEQLIQQLTQLSFTIDDSHTHFFLAKMPFGTARQLKAYLIEAHGLLIRDAANFRGLTEQHIRLATLTKDNNELLTHALTEWTQHYS</sequence>
<reference evidence="3 4" key="1">
    <citation type="submission" date="2016-03" db="EMBL/GenBank/DDBJ databases">
        <title>Niastella vici sp. nov., isolated from farmland soil.</title>
        <authorList>
            <person name="Chen L."/>
            <person name="Wang D."/>
            <person name="Yang S."/>
            <person name="Wang G."/>
        </authorList>
    </citation>
    <scope>NUCLEOTIDE SEQUENCE [LARGE SCALE GENOMIC DNA]</scope>
    <source>
        <strain evidence="3 4">DJ57</strain>
    </source>
</reference>
<dbReference type="RefSeq" id="WP_081148430.1">
    <property type="nucleotide sequence ID" value="NZ_LVYD01000049.1"/>
</dbReference>
<dbReference type="CDD" id="cd00609">
    <property type="entry name" value="AAT_like"/>
    <property type="match status" value="1"/>
</dbReference>
<keyword evidence="4" id="KW-1185">Reference proteome</keyword>
<name>A0A1V9FWA6_9BACT</name>
<dbReference type="SUPFAM" id="SSF53383">
    <property type="entry name" value="PLP-dependent transferases"/>
    <property type="match status" value="1"/>
</dbReference>
<evidence type="ECO:0000313" key="3">
    <source>
        <dbReference type="EMBL" id="OQP62631.1"/>
    </source>
</evidence>
<evidence type="ECO:0000256" key="1">
    <source>
        <dbReference type="RuleBase" id="RU000481"/>
    </source>
</evidence>
<dbReference type="InterPro" id="IPR015421">
    <property type="entry name" value="PyrdxlP-dep_Trfase_major"/>
</dbReference>
<dbReference type="EC" id="2.6.1.-" evidence="1"/>
<protein>
    <recommendedName>
        <fullName evidence="1">Aminotransferase</fullName>
        <ecNumber evidence="1">2.6.1.-</ecNumber>
    </recommendedName>
</protein>
<comment type="similarity">
    <text evidence="1">Belongs to the class-I pyridoxal-phosphate-dependent aminotransferase family.</text>
</comment>
<accession>A0A1V9FWA6</accession>
<keyword evidence="1 3" id="KW-0032">Aminotransferase</keyword>
<feature type="domain" description="Aminotransferase class I/classII large" evidence="2">
    <location>
        <begin position="44"/>
        <end position="330"/>
    </location>
</feature>
<keyword evidence="1 3" id="KW-0808">Transferase</keyword>
<proteinExistence type="inferred from homology"/>